<dbReference type="RefSeq" id="WP_017051651.1">
    <property type="nucleotide sequence ID" value="NZ_AJYW02000178.1"/>
</dbReference>
<evidence type="ECO:0008006" key="4">
    <source>
        <dbReference type="Google" id="ProtNLM"/>
    </source>
</evidence>
<evidence type="ECO:0000313" key="2">
    <source>
        <dbReference type="EMBL" id="OEE74800.1"/>
    </source>
</evidence>
<name>A0A1E5CWP3_9VIBR</name>
<comment type="caution">
    <text evidence="2">The sequence shown here is derived from an EMBL/GenBank/DDBJ whole genome shotgun (WGS) entry which is preliminary data.</text>
</comment>
<evidence type="ECO:0000313" key="3">
    <source>
        <dbReference type="Proteomes" id="UP000094165"/>
    </source>
</evidence>
<proteinExistence type="predicted"/>
<accession>A0A1E5CWP3</accession>
<protein>
    <recommendedName>
        <fullName evidence="4">Spore coat protein U domain-containing protein</fullName>
    </recommendedName>
</protein>
<gene>
    <name evidence="2" type="ORF">A130_17600</name>
</gene>
<feature type="signal peptide" evidence="1">
    <location>
        <begin position="1"/>
        <end position="23"/>
    </location>
</feature>
<dbReference type="EMBL" id="AJYW02000178">
    <property type="protein sequence ID" value="OEE74800.1"/>
    <property type="molecule type" value="Genomic_DNA"/>
</dbReference>
<sequence>MLNNPIISVMGLALSVMTGSANGTTMTHSSGANEACAASLISLDPVSAQSTYDVFSTATSPLVKGYQVRADVMGQNCSIVVEIDVDDGSTVLRGTAQQALRFEWAGGNGYQKGGRWYVTLTEMTPNAQFQLRFLSDQWATAGQFNGQMTASIQPNNSNEPISEEEVFLEAEVDVLPSAKIQFYGLSQRHYDLDLGKLDSHKVIQSAPNLWVQSTGEYAISIESENRGYLRHESLNTQWDVAYDFLINNQEISLVNTSKQWRSSHATQGKALPMAFVIGDISQRPGGDYSDILHITIEPELSQTP</sequence>
<keyword evidence="3" id="KW-1185">Reference proteome</keyword>
<reference evidence="2 3" key="1">
    <citation type="journal article" date="2012" name="Science">
        <title>Ecological populations of bacteria act as socially cohesive units of antibiotic production and resistance.</title>
        <authorList>
            <person name="Cordero O.X."/>
            <person name="Wildschutte H."/>
            <person name="Kirkup B."/>
            <person name="Proehl S."/>
            <person name="Ngo L."/>
            <person name="Hussain F."/>
            <person name="Le Roux F."/>
            <person name="Mincer T."/>
            <person name="Polz M.F."/>
        </authorList>
    </citation>
    <scope>NUCLEOTIDE SEQUENCE [LARGE SCALE GENOMIC DNA]</scope>
    <source>
        <strain evidence="2 3">FF-238</strain>
    </source>
</reference>
<organism evidence="2 3">
    <name type="scientific">Vibrio genomosp. F6 str. FF-238</name>
    <dbReference type="NCBI Taxonomy" id="1191298"/>
    <lineage>
        <taxon>Bacteria</taxon>
        <taxon>Pseudomonadati</taxon>
        <taxon>Pseudomonadota</taxon>
        <taxon>Gammaproteobacteria</taxon>
        <taxon>Vibrionales</taxon>
        <taxon>Vibrionaceae</taxon>
        <taxon>Vibrio</taxon>
    </lineage>
</organism>
<dbReference type="AlphaFoldDB" id="A0A1E5CWP3"/>
<keyword evidence="1" id="KW-0732">Signal</keyword>
<feature type="chain" id="PRO_5009173288" description="Spore coat protein U domain-containing protein" evidence="1">
    <location>
        <begin position="24"/>
        <end position="304"/>
    </location>
</feature>
<evidence type="ECO:0000256" key="1">
    <source>
        <dbReference type="SAM" id="SignalP"/>
    </source>
</evidence>
<dbReference type="Proteomes" id="UP000094165">
    <property type="component" value="Unassembled WGS sequence"/>
</dbReference>